<dbReference type="Gene3D" id="6.10.140.2220">
    <property type="match status" value="1"/>
</dbReference>
<dbReference type="GeneID" id="30016517"/>
<name>A0A162LNJ3_CORFA</name>
<organism evidence="1 2">
    <name type="scientific">Cordyceps fumosorosea (strain ARSEF 2679)</name>
    <name type="common">Isaria fumosorosea</name>
    <dbReference type="NCBI Taxonomy" id="1081104"/>
    <lineage>
        <taxon>Eukaryota</taxon>
        <taxon>Fungi</taxon>
        <taxon>Dikarya</taxon>
        <taxon>Ascomycota</taxon>
        <taxon>Pezizomycotina</taxon>
        <taxon>Sordariomycetes</taxon>
        <taxon>Hypocreomycetidae</taxon>
        <taxon>Hypocreales</taxon>
        <taxon>Cordycipitaceae</taxon>
        <taxon>Cordyceps</taxon>
    </lineage>
</organism>
<dbReference type="AlphaFoldDB" id="A0A162LNJ3"/>
<dbReference type="STRING" id="1081104.A0A162LNJ3"/>
<protein>
    <recommendedName>
        <fullName evidence="3">Suppressor of anucleate metulae protein B</fullName>
    </recommendedName>
</protein>
<accession>A0A162LNJ3</accession>
<dbReference type="SUPFAM" id="SSF144232">
    <property type="entry name" value="HIT/MYND zinc finger-like"/>
    <property type="match status" value="1"/>
</dbReference>
<dbReference type="RefSeq" id="XP_018708282.1">
    <property type="nucleotide sequence ID" value="XM_018843832.1"/>
</dbReference>
<sequence length="448" mass="52184">MIPIYEAEVAKINHTRKQDGLEEMQEMPLARVTSQRLCRRCRGPADYRCRTCWSFYCSSECKKRDAAAHVFTCRMPNRPNDVDFLRLVIRKVSREVKSEDEERMHNAFTYLFSDDHICRTFGFNNCADRLQVLNLICLYGTLFARVRPAVRALHEELEASTLVQFMLTFCKLERDIASLRNTKECSCVSWFLGWSPDTFPVPNMDQEQYDIWIAAASSAFASLNVDQLFKAEYQFSRSQRDVLDLYIAIQPTLWRLPDATTSTWIKFGFCHCRSFSQRVQLAKHYLSLATSGATFDDIVAAYEALRIPELMHARGLDISKLESQGVVPRRPGPCEYSVFRLMISVEHALSGRFCDCFRVHEQRECHRPFETHLEREGDLNFGFHLTSSWEKWQLLNFYKYIFRQRSFDARRMARAVDDADRDSLEAYLESLDPGMRKRLHLAAAPLSQ</sequence>
<dbReference type="EMBL" id="AZHB01000001">
    <property type="protein sequence ID" value="OAA73324.1"/>
    <property type="molecule type" value="Genomic_DNA"/>
</dbReference>
<gene>
    <name evidence="1" type="ORF">ISF_00225</name>
</gene>
<keyword evidence="2" id="KW-1185">Reference proteome</keyword>
<evidence type="ECO:0000313" key="1">
    <source>
        <dbReference type="EMBL" id="OAA73324.1"/>
    </source>
</evidence>
<evidence type="ECO:0000313" key="2">
    <source>
        <dbReference type="Proteomes" id="UP000076744"/>
    </source>
</evidence>
<evidence type="ECO:0008006" key="3">
    <source>
        <dbReference type="Google" id="ProtNLM"/>
    </source>
</evidence>
<dbReference type="Proteomes" id="UP000076744">
    <property type="component" value="Unassembled WGS sequence"/>
</dbReference>
<reference evidence="1 2" key="1">
    <citation type="journal article" date="2016" name="Genome Biol. Evol.">
        <title>Divergent and convergent evolution of fungal pathogenicity.</title>
        <authorList>
            <person name="Shang Y."/>
            <person name="Xiao G."/>
            <person name="Zheng P."/>
            <person name="Cen K."/>
            <person name="Zhan S."/>
            <person name="Wang C."/>
        </authorList>
    </citation>
    <scope>NUCLEOTIDE SEQUENCE [LARGE SCALE GENOMIC DNA]</scope>
    <source>
        <strain evidence="1 2">ARSEF 2679</strain>
    </source>
</reference>
<proteinExistence type="predicted"/>
<dbReference type="OrthoDB" id="6612291at2759"/>
<comment type="caution">
    <text evidence="1">The sequence shown here is derived from an EMBL/GenBank/DDBJ whole genome shotgun (WGS) entry which is preliminary data.</text>
</comment>